<dbReference type="OrthoDB" id="9809206at2"/>
<dbReference type="Pfam" id="PF00924">
    <property type="entry name" value="MS_channel_2nd"/>
    <property type="match status" value="1"/>
</dbReference>
<dbReference type="PANTHER" id="PTHR30566:SF5">
    <property type="entry name" value="MECHANOSENSITIVE ION CHANNEL PROTEIN 1, MITOCHONDRIAL-RELATED"/>
    <property type="match status" value="1"/>
</dbReference>
<dbReference type="PANTHER" id="PTHR30566">
    <property type="entry name" value="YNAI-RELATED MECHANOSENSITIVE ION CHANNEL"/>
    <property type="match status" value="1"/>
</dbReference>
<reference evidence="7 8" key="1">
    <citation type="submission" date="2018-07" db="EMBL/GenBank/DDBJ databases">
        <title>Comparative genomics of the Candidatus Parilichlamydiaceae reveals evidence of convergent evolution and genome reduction in the phylum Chlamydiae.</title>
        <authorList>
            <person name="Taylor-Brown A."/>
            <person name="Polkinghorne A."/>
        </authorList>
    </citation>
    <scope>NUCLEOTIDE SEQUENCE [LARGE SCALE GENOMIC DNA]</scope>
    <source>
        <strain evidence="7 8">Hat2</strain>
    </source>
</reference>
<keyword evidence="8" id="KW-1185">Reference proteome</keyword>
<dbReference type="InterPro" id="IPR023408">
    <property type="entry name" value="MscS_beta-dom_sf"/>
</dbReference>
<dbReference type="SUPFAM" id="SSF50182">
    <property type="entry name" value="Sm-like ribonucleoproteins"/>
    <property type="match status" value="1"/>
</dbReference>
<evidence type="ECO:0000256" key="2">
    <source>
        <dbReference type="ARBA" id="ARBA00022692"/>
    </source>
</evidence>
<dbReference type="InterPro" id="IPR006685">
    <property type="entry name" value="MscS_channel_2nd"/>
</dbReference>
<protein>
    <submittedName>
        <fullName evidence="7">Putative integral membrane protein</fullName>
    </submittedName>
</protein>
<evidence type="ECO:0000313" key="7">
    <source>
        <dbReference type="EMBL" id="RDB31329.1"/>
    </source>
</evidence>
<evidence type="ECO:0000256" key="1">
    <source>
        <dbReference type="ARBA" id="ARBA00004370"/>
    </source>
</evidence>
<gene>
    <name evidence="7" type="ORF">HAT2_00567</name>
</gene>
<feature type="domain" description="Mechanosensitive ion channel MscS" evidence="6">
    <location>
        <begin position="102"/>
        <end position="168"/>
    </location>
</feature>
<name>A0A369K9P9_9BACT</name>
<feature type="transmembrane region" description="Helical" evidence="5">
    <location>
        <begin position="48"/>
        <end position="69"/>
    </location>
</feature>
<dbReference type="GO" id="GO:0008381">
    <property type="term" value="F:mechanosensitive monoatomic ion channel activity"/>
    <property type="evidence" value="ECO:0007669"/>
    <property type="project" value="UniProtKB-ARBA"/>
</dbReference>
<feature type="transmembrane region" description="Helical" evidence="5">
    <location>
        <begin position="75"/>
        <end position="94"/>
    </location>
</feature>
<accession>A0A369K9P9</accession>
<feature type="transmembrane region" description="Helical" evidence="5">
    <location>
        <begin position="6"/>
        <end position="28"/>
    </location>
</feature>
<dbReference type="AlphaFoldDB" id="A0A369K9P9"/>
<comment type="subcellular location">
    <subcellularLocation>
        <location evidence="1">Membrane</location>
    </subcellularLocation>
</comment>
<dbReference type="GO" id="GO:0016020">
    <property type="term" value="C:membrane"/>
    <property type="evidence" value="ECO:0007669"/>
    <property type="project" value="UniProtKB-SubCell"/>
</dbReference>
<keyword evidence="2 5" id="KW-0812">Transmembrane</keyword>
<evidence type="ECO:0000259" key="6">
    <source>
        <dbReference type="Pfam" id="PF00924"/>
    </source>
</evidence>
<evidence type="ECO:0000256" key="3">
    <source>
        <dbReference type="ARBA" id="ARBA00022989"/>
    </source>
</evidence>
<organism evidence="7 8">
    <name type="scientific">Candidatus Similichlamydia laticola</name>
    <dbReference type="NCBI Taxonomy" id="2170265"/>
    <lineage>
        <taxon>Bacteria</taxon>
        <taxon>Pseudomonadati</taxon>
        <taxon>Chlamydiota</taxon>
        <taxon>Chlamydiia</taxon>
        <taxon>Parachlamydiales</taxon>
        <taxon>Candidatus Parilichlamydiaceae</taxon>
        <taxon>Candidatus Similichlamydia</taxon>
    </lineage>
</organism>
<keyword evidence="3 5" id="KW-1133">Transmembrane helix</keyword>
<comment type="caution">
    <text evidence="7">The sequence shown here is derived from an EMBL/GenBank/DDBJ whole genome shotgun (WGS) entry which is preliminary data.</text>
</comment>
<dbReference type="Gene3D" id="2.30.30.60">
    <property type="match status" value="1"/>
</dbReference>
<dbReference type="EMBL" id="QQBG01000019">
    <property type="protein sequence ID" value="RDB31329.1"/>
    <property type="molecule type" value="Genomic_DNA"/>
</dbReference>
<evidence type="ECO:0000256" key="5">
    <source>
        <dbReference type="SAM" id="Phobius"/>
    </source>
</evidence>
<evidence type="ECO:0000256" key="4">
    <source>
        <dbReference type="ARBA" id="ARBA00023136"/>
    </source>
</evidence>
<evidence type="ECO:0000313" key="8">
    <source>
        <dbReference type="Proteomes" id="UP000253816"/>
    </source>
</evidence>
<sequence>MLIEGFAFSHLLATCVYVFSLIFVRRLIERVIKSQAGEQWSQEYRLKAIGHVRSTILALVVIGLIFIWAEELRSFTVSVFAIAVAVVMAFLELIRCVHGYLLLMRSNAYCLGDRIEIGQFKGDVLSVNLLYTTLLEVGIGGKTSNQGTGKRIVFPNSLLLTSIVVNSSFLEDFSFVSIDIPMLVDEHWQRAKAILLEIAQEESQPFLEKARRRAKEMAQKHGLEPVSVEPRVFIRMTHPRQLLLTLRVASPWNLRDRIEQSIMNRFLEKFFQEEKLSIT</sequence>
<keyword evidence="4 5" id="KW-0472">Membrane</keyword>
<dbReference type="Proteomes" id="UP000253816">
    <property type="component" value="Unassembled WGS sequence"/>
</dbReference>
<dbReference type="InterPro" id="IPR010920">
    <property type="entry name" value="LSM_dom_sf"/>
</dbReference>
<proteinExistence type="predicted"/>